<dbReference type="EMBL" id="CP077713">
    <property type="protein sequence ID" value="QXJ35290.1"/>
    <property type="molecule type" value="Genomic_DNA"/>
</dbReference>
<organism evidence="1 2">
    <name type="scientific">Saccharolobus shibatae</name>
    <dbReference type="NCBI Taxonomy" id="2286"/>
    <lineage>
        <taxon>Archaea</taxon>
        <taxon>Thermoproteota</taxon>
        <taxon>Thermoprotei</taxon>
        <taxon>Sulfolobales</taxon>
        <taxon>Sulfolobaceae</taxon>
        <taxon>Saccharolobus</taxon>
    </lineage>
</organism>
<evidence type="ECO:0000313" key="2">
    <source>
        <dbReference type="Proteomes" id="UP000694036"/>
    </source>
</evidence>
<dbReference type="AlphaFoldDB" id="A0A8F5C1J6"/>
<dbReference type="Proteomes" id="UP000694036">
    <property type="component" value="Chromosome"/>
</dbReference>
<reference evidence="1 2" key="1">
    <citation type="journal article" date="2021" name="Environ. Microbiol.">
        <title>New insights into the diversity and evolution of the archaeal mobilome from three complete genomes of Saccharolobus shibatae.</title>
        <authorList>
            <person name="Medvedeva S."/>
            <person name="Brandt D."/>
            <person name="Cvirkaite-Krupovic V."/>
            <person name="Liu Y."/>
            <person name="Severinov K."/>
            <person name="Ishino S."/>
            <person name="Ishino Y."/>
            <person name="Prangishvili D."/>
            <person name="Kalinowski J."/>
            <person name="Krupovic M."/>
        </authorList>
    </citation>
    <scope>NUCLEOTIDE SEQUENCE [LARGE SCALE GENOMIC DNA]</scope>
    <source>
        <strain evidence="1 2">S38A</strain>
    </source>
</reference>
<keyword evidence="2" id="KW-1185">Reference proteome</keyword>
<sequence length="40" mass="4721">MKEEFRILLFDLASNLIIAYGYSLKIEKEAYEIASKSYRC</sequence>
<accession>A0A8F5C1J6</accession>
<dbReference type="GeneID" id="80429051"/>
<dbReference type="RefSeq" id="WP_261310011.1">
    <property type="nucleotide sequence ID" value="NZ_CP077713.1"/>
</dbReference>
<evidence type="ECO:0000313" key="1">
    <source>
        <dbReference type="EMBL" id="QXJ35290.1"/>
    </source>
</evidence>
<gene>
    <name evidence="1" type="ORF">J5U22_01837</name>
</gene>
<proteinExistence type="predicted"/>
<name>A0A8F5C1J6_9CREN</name>
<protein>
    <submittedName>
        <fullName evidence="1">Uncharacterized protein</fullName>
    </submittedName>
</protein>